<dbReference type="KEGG" id="nno:NONO_c26920"/>
<name>W5TEA7_9NOCA</name>
<keyword evidence="2" id="KW-1185">Reference proteome</keyword>
<dbReference type="eggNOG" id="ENOG5031EXJ">
    <property type="taxonomic scope" value="Bacteria"/>
</dbReference>
<sequence>MINGRSIALGWIHPESAALEWDTAQVRRLARHLGYELVWPPETSRIPLTDQVRDACADAVITPSPDHLGIMTLHALMCVTDVETVTPRLSFARWPPPSRPTS</sequence>
<dbReference type="Proteomes" id="UP000019150">
    <property type="component" value="Chromosome"/>
</dbReference>
<dbReference type="AlphaFoldDB" id="W5TEA7"/>
<reference evidence="1 2" key="1">
    <citation type="journal article" date="2014" name="Appl. Environ. Microbiol.">
        <title>Insights into the Microbial Degradation of Rubber and Gutta-Percha by Analysis of the Complete Genome of Nocardia nova SH22a.</title>
        <authorList>
            <person name="Luo Q."/>
            <person name="Hiessl S."/>
            <person name="Poehlein A."/>
            <person name="Daniel R."/>
            <person name="Steinbuchel A."/>
        </authorList>
    </citation>
    <scope>NUCLEOTIDE SEQUENCE [LARGE SCALE GENOMIC DNA]</scope>
    <source>
        <strain evidence="1">SH22a</strain>
    </source>
</reference>
<gene>
    <name evidence="1" type="ORF">NONO_c26920</name>
</gene>
<evidence type="ECO:0000313" key="1">
    <source>
        <dbReference type="EMBL" id="AHH17484.1"/>
    </source>
</evidence>
<accession>W5TEA7</accession>
<dbReference type="PATRIC" id="fig|1415166.3.peg.2759"/>
<dbReference type="EMBL" id="CP006850">
    <property type="protein sequence ID" value="AHH17484.1"/>
    <property type="molecule type" value="Genomic_DNA"/>
</dbReference>
<protein>
    <submittedName>
        <fullName evidence="1">Uncharacterized protein</fullName>
    </submittedName>
</protein>
<evidence type="ECO:0000313" key="2">
    <source>
        <dbReference type="Proteomes" id="UP000019150"/>
    </source>
</evidence>
<dbReference type="HOGENOM" id="CLU_156549_0_0_11"/>
<organism evidence="1 2">
    <name type="scientific">Nocardia nova SH22a</name>
    <dbReference type="NCBI Taxonomy" id="1415166"/>
    <lineage>
        <taxon>Bacteria</taxon>
        <taxon>Bacillati</taxon>
        <taxon>Actinomycetota</taxon>
        <taxon>Actinomycetes</taxon>
        <taxon>Mycobacteriales</taxon>
        <taxon>Nocardiaceae</taxon>
        <taxon>Nocardia</taxon>
    </lineage>
</organism>
<proteinExistence type="predicted"/>